<dbReference type="PANTHER" id="PTHR39321">
    <property type="entry name" value="NICOTINATE-NUCLEOTIDE ADENYLYLTRANSFERASE-RELATED"/>
    <property type="match status" value="1"/>
</dbReference>
<proteinExistence type="inferred from homology"/>
<dbReference type="PANTHER" id="PTHR39321:SF3">
    <property type="entry name" value="PHOSPHOPANTETHEINE ADENYLYLTRANSFERASE"/>
    <property type="match status" value="1"/>
</dbReference>
<dbReference type="STRING" id="1121869.SAMN03084138_02130"/>
<dbReference type="CDD" id="cd02165">
    <property type="entry name" value="NMNAT"/>
    <property type="match status" value="1"/>
</dbReference>
<comment type="similarity">
    <text evidence="3">Belongs to the NadD family.</text>
</comment>
<dbReference type="Proteomes" id="UP000182692">
    <property type="component" value="Unassembled WGS sequence"/>
</dbReference>
<keyword evidence="10" id="KW-0520">NAD</keyword>
<evidence type="ECO:0000256" key="8">
    <source>
        <dbReference type="ARBA" id="ARBA00022741"/>
    </source>
</evidence>
<name>A0A1I5Q5H5_9GAMM</name>
<dbReference type="OrthoDB" id="5295945at2"/>
<dbReference type="GO" id="GO:0004515">
    <property type="term" value="F:nicotinate-nucleotide adenylyltransferase activity"/>
    <property type="evidence" value="ECO:0007669"/>
    <property type="project" value="UniProtKB-EC"/>
</dbReference>
<evidence type="ECO:0000256" key="3">
    <source>
        <dbReference type="ARBA" id="ARBA00009014"/>
    </source>
</evidence>
<comment type="catalytic activity">
    <reaction evidence="14">
        <text>nicotinate beta-D-ribonucleotide + ATP + H(+) = deamido-NAD(+) + diphosphate</text>
        <dbReference type="Rhea" id="RHEA:22860"/>
        <dbReference type="ChEBI" id="CHEBI:15378"/>
        <dbReference type="ChEBI" id="CHEBI:30616"/>
        <dbReference type="ChEBI" id="CHEBI:33019"/>
        <dbReference type="ChEBI" id="CHEBI:57502"/>
        <dbReference type="ChEBI" id="CHEBI:58437"/>
        <dbReference type="EC" id="2.7.7.18"/>
    </reaction>
</comment>
<comment type="function">
    <text evidence="1">Catalyzes the reversible adenylation of nicotinate mononucleotide (NaMN) to nicotinic acid adenine dinucleotide (NaAD).</text>
</comment>
<evidence type="ECO:0000313" key="17">
    <source>
        <dbReference type="Proteomes" id="UP000182692"/>
    </source>
</evidence>
<dbReference type="GO" id="GO:0005524">
    <property type="term" value="F:ATP binding"/>
    <property type="evidence" value="ECO:0007669"/>
    <property type="project" value="UniProtKB-KW"/>
</dbReference>
<keyword evidence="5" id="KW-0662">Pyridine nucleotide biosynthesis</keyword>
<dbReference type="InterPro" id="IPR004821">
    <property type="entry name" value="Cyt_trans-like"/>
</dbReference>
<comment type="pathway">
    <text evidence="2">Cofactor biosynthesis; NAD(+) biosynthesis; deamido-NAD(+) from nicotinate D-ribonucleotide: step 1/1.</text>
</comment>
<evidence type="ECO:0000256" key="7">
    <source>
        <dbReference type="ARBA" id="ARBA00022695"/>
    </source>
</evidence>
<keyword evidence="8" id="KW-0547">Nucleotide-binding</keyword>
<reference evidence="16 17" key="1">
    <citation type="submission" date="2016-10" db="EMBL/GenBank/DDBJ databases">
        <authorList>
            <person name="de Groot N.N."/>
        </authorList>
    </citation>
    <scope>NUCLEOTIDE SEQUENCE [LARGE SCALE GENOMIC DNA]</scope>
    <source>
        <strain evidence="16 17">DSM 15893</strain>
    </source>
</reference>
<keyword evidence="7 16" id="KW-0548">Nucleotidyltransferase</keyword>
<evidence type="ECO:0000256" key="11">
    <source>
        <dbReference type="ARBA" id="ARBA00031253"/>
    </source>
</evidence>
<evidence type="ECO:0000256" key="1">
    <source>
        <dbReference type="ARBA" id="ARBA00002324"/>
    </source>
</evidence>
<organism evidence="16 17">
    <name type="scientific">Enterovibrio norvegicus DSM 15893</name>
    <dbReference type="NCBI Taxonomy" id="1121869"/>
    <lineage>
        <taxon>Bacteria</taxon>
        <taxon>Pseudomonadati</taxon>
        <taxon>Pseudomonadota</taxon>
        <taxon>Gammaproteobacteria</taxon>
        <taxon>Vibrionales</taxon>
        <taxon>Vibrionaceae</taxon>
        <taxon>Enterovibrio</taxon>
    </lineage>
</organism>
<dbReference type="Pfam" id="PF01467">
    <property type="entry name" value="CTP_transf_like"/>
    <property type="match status" value="1"/>
</dbReference>
<dbReference type="InterPro" id="IPR014729">
    <property type="entry name" value="Rossmann-like_a/b/a_fold"/>
</dbReference>
<dbReference type="Gene3D" id="3.40.50.620">
    <property type="entry name" value="HUPs"/>
    <property type="match status" value="1"/>
</dbReference>
<evidence type="ECO:0000256" key="6">
    <source>
        <dbReference type="ARBA" id="ARBA00022679"/>
    </source>
</evidence>
<evidence type="ECO:0000313" key="16">
    <source>
        <dbReference type="EMBL" id="SFP41485.1"/>
    </source>
</evidence>
<dbReference type="GO" id="GO:0009435">
    <property type="term" value="P:NAD+ biosynthetic process"/>
    <property type="evidence" value="ECO:0007669"/>
    <property type="project" value="UniProtKB-UniPathway"/>
</dbReference>
<evidence type="ECO:0000256" key="5">
    <source>
        <dbReference type="ARBA" id="ARBA00022642"/>
    </source>
</evidence>
<dbReference type="InterPro" id="IPR005248">
    <property type="entry name" value="NadD/NMNAT"/>
</dbReference>
<dbReference type="UniPathway" id="UPA00253">
    <property type="reaction ID" value="UER00332"/>
</dbReference>
<evidence type="ECO:0000256" key="10">
    <source>
        <dbReference type="ARBA" id="ARBA00023027"/>
    </source>
</evidence>
<feature type="domain" description="Cytidyltransferase-like" evidence="15">
    <location>
        <begin position="12"/>
        <end position="149"/>
    </location>
</feature>
<dbReference type="AlphaFoldDB" id="A0A1I5Q5H5"/>
<gene>
    <name evidence="16" type="ORF">SAMN03084138_02130</name>
</gene>
<evidence type="ECO:0000256" key="13">
    <source>
        <dbReference type="ARBA" id="ARBA00033353"/>
    </source>
</evidence>
<accession>A0A1I5Q5H5</accession>
<evidence type="ECO:0000256" key="14">
    <source>
        <dbReference type="ARBA" id="ARBA00048721"/>
    </source>
</evidence>
<evidence type="ECO:0000259" key="15">
    <source>
        <dbReference type="Pfam" id="PF01467"/>
    </source>
</evidence>
<evidence type="ECO:0000256" key="2">
    <source>
        <dbReference type="ARBA" id="ARBA00005019"/>
    </source>
</evidence>
<evidence type="ECO:0000256" key="12">
    <source>
        <dbReference type="ARBA" id="ARBA00033140"/>
    </source>
</evidence>
<sequence>MTEKNTPKQIAIFGSAFNPPSLGHLSVIQRLSHFDRVLLVPNFAHAWGKKMADFGKRCEWVEAFINDASLDSVELCSDEKDIAGGEAVTTWALLNHLQNQYPNSELTFVLGPDNFLSFAKFHNSAEIMARWNILACPETVNIRSTHIRECLIAEGDVSSLTTPTLARRLTKKDFD</sequence>
<dbReference type="RefSeq" id="WP_017015594.1">
    <property type="nucleotide sequence ID" value="NZ_FOWR01000014.1"/>
</dbReference>
<dbReference type="EMBL" id="FOWR01000014">
    <property type="protein sequence ID" value="SFP41485.1"/>
    <property type="molecule type" value="Genomic_DNA"/>
</dbReference>
<dbReference type="NCBIfam" id="NF006479">
    <property type="entry name" value="PRK08887.1"/>
    <property type="match status" value="1"/>
</dbReference>
<dbReference type="GeneID" id="35871324"/>
<keyword evidence="6 16" id="KW-0808">Transferase</keyword>
<evidence type="ECO:0000256" key="9">
    <source>
        <dbReference type="ARBA" id="ARBA00022840"/>
    </source>
</evidence>
<dbReference type="EC" id="2.7.7.18" evidence="4"/>
<keyword evidence="9" id="KW-0067">ATP-binding</keyword>
<evidence type="ECO:0000256" key="4">
    <source>
        <dbReference type="ARBA" id="ARBA00012389"/>
    </source>
</evidence>
<dbReference type="SUPFAM" id="SSF52374">
    <property type="entry name" value="Nucleotidylyl transferase"/>
    <property type="match status" value="1"/>
</dbReference>
<protein>
    <recommendedName>
        <fullName evidence="4">nicotinate-nucleotide adenylyltransferase</fullName>
        <ecNumber evidence="4">2.7.7.18</ecNumber>
    </recommendedName>
    <alternativeName>
        <fullName evidence="13">Deamido-NAD(+) diphosphorylase</fullName>
    </alternativeName>
    <alternativeName>
        <fullName evidence="12">Deamido-NAD(+) pyrophosphorylase</fullName>
    </alternativeName>
    <alternativeName>
        <fullName evidence="11">Nicotinate mononucleotide adenylyltransferase</fullName>
    </alternativeName>
</protein>